<evidence type="ECO:0000313" key="3">
    <source>
        <dbReference type="EMBL" id="CAG8958559.1"/>
    </source>
</evidence>
<dbReference type="Gene3D" id="2.170.270.10">
    <property type="entry name" value="SET domain"/>
    <property type="match status" value="1"/>
</dbReference>
<evidence type="ECO:0000313" key="4">
    <source>
        <dbReference type="Proteomes" id="UP000696280"/>
    </source>
</evidence>
<dbReference type="PANTHER" id="PTHR47332">
    <property type="entry name" value="SET DOMAIN-CONTAINING PROTEIN 5"/>
    <property type="match status" value="1"/>
</dbReference>
<dbReference type="Gene3D" id="1.25.40.10">
    <property type="entry name" value="Tetratricopeptide repeat domain"/>
    <property type="match status" value="1"/>
</dbReference>
<sequence length="335" mass="37415">MAPSADISQKENSGLSAPKPAPGLFTIESIPDKGKGVIAAQDITPGTLLISEPPLLTTAVITSIPTTEADLARALKASSKETQRAFLSLHNNYVGQGTPLSNIIRSNGYPLGASSDVGGVFELTSRINHSCQPNAYHGWNPLLEEHTVYAIRPISAGEEITLAYHYGGPSEYRKEILKERFLFDCTCSICTLPPSEQKASDDRHVLAQTLDAQIGDAKTVRFNPTKVLQDCKALMRIYEEEDFKDDRLARLCYDVFQVCNMHSDRARAAYWAKKYCDAKKRTGGKDSVAFLEMKPFVKKPERHDCFGVTSDWKSDLKEIPKERSGEQWEKWLWRE</sequence>
<dbReference type="OrthoDB" id="265717at2759"/>
<dbReference type="SMART" id="SM00317">
    <property type="entry name" value="SET"/>
    <property type="match status" value="1"/>
</dbReference>
<dbReference type="CDD" id="cd20071">
    <property type="entry name" value="SET_SMYD"/>
    <property type="match status" value="1"/>
</dbReference>
<proteinExistence type="predicted"/>
<dbReference type="InterPro" id="IPR046341">
    <property type="entry name" value="SET_dom_sf"/>
</dbReference>
<protein>
    <recommendedName>
        <fullName evidence="2">SET domain-containing protein</fullName>
    </recommendedName>
</protein>
<accession>A0A9N9L314</accession>
<dbReference type="SUPFAM" id="SSF82199">
    <property type="entry name" value="SET domain"/>
    <property type="match status" value="1"/>
</dbReference>
<dbReference type="AlphaFoldDB" id="A0A9N9L314"/>
<comment type="caution">
    <text evidence="3">The sequence shown here is derived from an EMBL/GenBank/DDBJ whole genome shotgun (WGS) entry which is preliminary data.</text>
</comment>
<dbReference type="InterPro" id="IPR011990">
    <property type="entry name" value="TPR-like_helical_dom_sf"/>
</dbReference>
<dbReference type="PANTHER" id="PTHR47332:SF4">
    <property type="entry name" value="SET DOMAIN-CONTAINING PROTEIN 5"/>
    <property type="match status" value="1"/>
</dbReference>
<dbReference type="InterPro" id="IPR001214">
    <property type="entry name" value="SET_dom"/>
</dbReference>
<feature type="compositionally biased region" description="Polar residues" evidence="1">
    <location>
        <begin position="1"/>
        <end position="15"/>
    </location>
</feature>
<evidence type="ECO:0000259" key="2">
    <source>
        <dbReference type="PROSITE" id="PS50280"/>
    </source>
</evidence>
<reference evidence="3" key="1">
    <citation type="submission" date="2021-07" db="EMBL/GenBank/DDBJ databases">
        <authorList>
            <person name="Durling M."/>
        </authorList>
    </citation>
    <scope>NUCLEOTIDE SEQUENCE</scope>
</reference>
<keyword evidence="4" id="KW-1185">Reference proteome</keyword>
<feature type="domain" description="SET" evidence="2">
    <location>
        <begin position="22"/>
        <end position="165"/>
    </location>
</feature>
<name>A0A9N9L314_9HELO</name>
<evidence type="ECO:0000256" key="1">
    <source>
        <dbReference type="SAM" id="MobiDB-lite"/>
    </source>
</evidence>
<dbReference type="Pfam" id="PF00856">
    <property type="entry name" value="SET"/>
    <property type="match status" value="1"/>
</dbReference>
<dbReference type="EMBL" id="CAJVRL010000083">
    <property type="protein sequence ID" value="CAG8958559.1"/>
    <property type="molecule type" value="Genomic_DNA"/>
</dbReference>
<dbReference type="Proteomes" id="UP000696280">
    <property type="component" value="Unassembled WGS sequence"/>
</dbReference>
<gene>
    <name evidence="3" type="ORF">HYFRA_00009875</name>
</gene>
<organism evidence="3 4">
    <name type="scientific">Hymenoscyphus fraxineus</name>
    <dbReference type="NCBI Taxonomy" id="746836"/>
    <lineage>
        <taxon>Eukaryota</taxon>
        <taxon>Fungi</taxon>
        <taxon>Dikarya</taxon>
        <taxon>Ascomycota</taxon>
        <taxon>Pezizomycotina</taxon>
        <taxon>Leotiomycetes</taxon>
        <taxon>Helotiales</taxon>
        <taxon>Helotiaceae</taxon>
        <taxon>Hymenoscyphus</taxon>
    </lineage>
</organism>
<feature type="region of interest" description="Disordered" evidence="1">
    <location>
        <begin position="1"/>
        <end position="24"/>
    </location>
</feature>
<dbReference type="InterPro" id="IPR053185">
    <property type="entry name" value="SET_domain_protein"/>
</dbReference>
<dbReference type="PROSITE" id="PS50280">
    <property type="entry name" value="SET"/>
    <property type="match status" value="1"/>
</dbReference>